<dbReference type="Gramene" id="GBG67500">
    <property type="protein sequence ID" value="GBG67500"/>
    <property type="gene ID" value="CBR_g634"/>
</dbReference>
<sequence length="387" mass="45036">MLKNQHDAEEEKERAKKEEEEKLKRERSEEERRQRDKKEREDFQTNLVELMNSKLNLVVEKLGGNKGVQKEKSELEIMKTQLAELQRTKTQLAELQRTKTQLAELQRTKTTAGSSRDDPGLVERLLQEQDELRKRLLNNNEKSERRLVALEERLLQKEKEKEDMAKELESWKQEALRLGNKRGHVVVSTPTSDARVRPRVTSRSPAVIRSEQYREMCQRNAAEVELLKEMRLKELNRRREAEQELEKYKEMVARAEAEKIKTPVPPLATDLRAKLDAVAEKSMMKSNGRKVTEETEQVNDKDMFVKENRKELRKKNKDEITSICRKEGVTYTTLEATKELIVQRRAERAFEGETSGKGKEVMVEVYEDHETGKQIGSKVDGCDSASS</sequence>
<feature type="region of interest" description="Disordered" evidence="2">
    <location>
        <begin position="1"/>
        <end position="41"/>
    </location>
</feature>
<organism evidence="3 4">
    <name type="scientific">Chara braunii</name>
    <name type="common">Braun's stonewort</name>
    <dbReference type="NCBI Taxonomy" id="69332"/>
    <lineage>
        <taxon>Eukaryota</taxon>
        <taxon>Viridiplantae</taxon>
        <taxon>Streptophyta</taxon>
        <taxon>Charophyceae</taxon>
        <taxon>Charales</taxon>
        <taxon>Characeae</taxon>
        <taxon>Chara</taxon>
    </lineage>
</organism>
<evidence type="ECO:0000313" key="4">
    <source>
        <dbReference type="Proteomes" id="UP000265515"/>
    </source>
</evidence>
<feature type="compositionally biased region" description="Basic and acidic residues" evidence="2">
    <location>
        <begin position="349"/>
        <end position="372"/>
    </location>
</feature>
<proteinExistence type="predicted"/>
<evidence type="ECO:0000256" key="2">
    <source>
        <dbReference type="SAM" id="MobiDB-lite"/>
    </source>
</evidence>
<feature type="coiled-coil region" evidence="1">
    <location>
        <begin position="68"/>
        <end position="181"/>
    </location>
</feature>
<evidence type="ECO:0000313" key="3">
    <source>
        <dbReference type="EMBL" id="GBG67500.1"/>
    </source>
</evidence>
<reference evidence="3 4" key="1">
    <citation type="journal article" date="2018" name="Cell">
        <title>The Chara Genome: Secondary Complexity and Implications for Plant Terrestrialization.</title>
        <authorList>
            <person name="Nishiyama T."/>
            <person name="Sakayama H."/>
            <person name="Vries J.D."/>
            <person name="Buschmann H."/>
            <person name="Saint-Marcoux D."/>
            <person name="Ullrich K.K."/>
            <person name="Haas F.B."/>
            <person name="Vanderstraeten L."/>
            <person name="Becker D."/>
            <person name="Lang D."/>
            <person name="Vosolsobe S."/>
            <person name="Rombauts S."/>
            <person name="Wilhelmsson P.K.I."/>
            <person name="Janitza P."/>
            <person name="Kern R."/>
            <person name="Heyl A."/>
            <person name="Rumpler F."/>
            <person name="Villalobos L.I.A.C."/>
            <person name="Clay J.M."/>
            <person name="Skokan R."/>
            <person name="Toyoda A."/>
            <person name="Suzuki Y."/>
            <person name="Kagoshima H."/>
            <person name="Schijlen E."/>
            <person name="Tajeshwar N."/>
            <person name="Catarino B."/>
            <person name="Hetherington A.J."/>
            <person name="Saltykova A."/>
            <person name="Bonnot C."/>
            <person name="Breuninger H."/>
            <person name="Symeonidi A."/>
            <person name="Radhakrishnan G.V."/>
            <person name="Van Nieuwerburgh F."/>
            <person name="Deforce D."/>
            <person name="Chang C."/>
            <person name="Karol K.G."/>
            <person name="Hedrich R."/>
            <person name="Ulvskov P."/>
            <person name="Glockner G."/>
            <person name="Delwiche C.F."/>
            <person name="Petrasek J."/>
            <person name="Van de Peer Y."/>
            <person name="Friml J."/>
            <person name="Beilby M."/>
            <person name="Dolan L."/>
            <person name="Kohara Y."/>
            <person name="Sugano S."/>
            <person name="Fujiyama A."/>
            <person name="Delaux P.-M."/>
            <person name="Quint M."/>
            <person name="TheiBen G."/>
            <person name="Hagemann M."/>
            <person name="Harholt J."/>
            <person name="Dunand C."/>
            <person name="Zachgo S."/>
            <person name="Langdale J."/>
            <person name="Maumus F."/>
            <person name="Straeten D.V.D."/>
            <person name="Gould S.B."/>
            <person name="Rensing S.A."/>
        </authorList>
    </citation>
    <scope>NUCLEOTIDE SEQUENCE [LARGE SCALE GENOMIC DNA]</scope>
    <source>
        <strain evidence="3 4">S276</strain>
    </source>
</reference>
<accession>A0A388KBS7</accession>
<keyword evidence="1" id="KW-0175">Coiled coil</keyword>
<protein>
    <submittedName>
        <fullName evidence="3">Uncharacterized protein</fullName>
    </submittedName>
</protein>
<gene>
    <name evidence="3" type="ORF">CBR_g634</name>
</gene>
<keyword evidence="4" id="KW-1185">Reference proteome</keyword>
<dbReference type="Proteomes" id="UP000265515">
    <property type="component" value="Unassembled WGS sequence"/>
</dbReference>
<name>A0A388KBS7_CHABU</name>
<feature type="region of interest" description="Disordered" evidence="2">
    <location>
        <begin position="349"/>
        <end position="387"/>
    </location>
</feature>
<dbReference type="EMBL" id="BFEA01000088">
    <property type="protein sequence ID" value="GBG67500.1"/>
    <property type="molecule type" value="Genomic_DNA"/>
</dbReference>
<evidence type="ECO:0000256" key="1">
    <source>
        <dbReference type="SAM" id="Coils"/>
    </source>
</evidence>
<dbReference type="AlphaFoldDB" id="A0A388KBS7"/>
<feature type="coiled-coil region" evidence="1">
    <location>
        <begin position="224"/>
        <end position="258"/>
    </location>
</feature>
<comment type="caution">
    <text evidence="3">The sequence shown here is derived from an EMBL/GenBank/DDBJ whole genome shotgun (WGS) entry which is preliminary data.</text>
</comment>